<feature type="transmembrane region" description="Helical" evidence="8">
    <location>
        <begin position="114"/>
        <end position="134"/>
    </location>
</feature>
<feature type="domain" description="Proline-rich transmembrane protein 3/4" evidence="9">
    <location>
        <begin position="59"/>
        <end position="249"/>
    </location>
</feature>
<feature type="region of interest" description="Disordered" evidence="7">
    <location>
        <begin position="369"/>
        <end position="439"/>
    </location>
</feature>
<dbReference type="Pfam" id="PF25987">
    <property type="entry name" value="PRRT3"/>
    <property type="match status" value="2"/>
</dbReference>
<accession>A0AAD9KBC2</accession>
<feature type="compositionally biased region" description="Polar residues" evidence="7">
    <location>
        <begin position="298"/>
        <end position="308"/>
    </location>
</feature>
<keyword evidence="2" id="KW-0597">Phosphoprotein</keyword>
<dbReference type="InterPro" id="IPR052836">
    <property type="entry name" value="PRRT_domain-containing"/>
</dbReference>
<evidence type="ECO:0000259" key="9">
    <source>
        <dbReference type="Pfam" id="PF25987"/>
    </source>
</evidence>
<evidence type="ECO:0000256" key="4">
    <source>
        <dbReference type="ARBA" id="ARBA00022729"/>
    </source>
</evidence>
<keyword evidence="5 8" id="KW-1133">Transmembrane helix</keyword>
<feature type="transmembrane region" description="Helical" evidence="8">
    <location>
        <begin position="186"/>
        <end position="209"/>
    </location>
</feature>
<feature type="domain" description="Proline-rich transmembrane protein 3/4" evidence="9">
    <location>
        <begin position="450"/>
        <end position="532"/>
    </location>
</feature>
<evidence type="ECO:0000256" key="5">
    <source>
        <dbReference type="ARBA" id="ARBA00022989"/>
    </source>
</evidence>
<dbReference type="InterPro" id="IPR059081">
    <property type="entry name" value="PRRT3-4"/>
</dbReference>
<dbReference type="PANTHER" id="PTHR35578:SF6">
    <property type="entry name" value="PROLINE-RICH TRANSMEMBRANE PROTEIN 4"/>
    <property type="match status" value="1"/>
</dbReference>
<feature type="transmembrane region" description="Helical" evidence="8">
    <location>
        <begin position="463"/>
        <end position="487"/>
    </location>
</feature>
<feature type="transmembrane region" description="Helical" evidence="8">
    <location>
        <begin position="81"/>
        <end position="102"/>
    </location>
</feature>
<gene>
    <name evidence="10" type="ORF">NP493_1238g00043</name>
</gene>
<reference evidence="10" key="1">
    <citation type="journal article" date="2023" name="Mol. Biol. Evol.">
        <title>Third-Generation Sequencing Reveals the Adaptive Role of the Epigenome in Three Deep-Sea Polychaetes.</title>
        <authorList>
            <person name="Perez M."/>
            <person name="Aroh O."/>
            <person name="Sun Y."/>
            <person name="Lan Y."/>
            <person name="Juniper S.K."/>
            <person name="Young C.R."/>
            <person name="Angers B."/>
            <person name="Qian P.Y."/>
        </authorList>
    </citation>
    <scope>NUCLEOTIDE SEQUENCE</scope>
    <source>
        <strain evidence="10">R07B-5</strain>
    </source>
</reference>
<feature type="compositionally biased region" description="Basic and acidic residues" evidence="7">
    <location>
        <begin position="381"/>
        <end position="390"/>
    </location>
</feature>
<dbReference type="PANTHER" id="PTHR35578">
    <property type="entry name" value="PROLINE-RICH TRANSMEMBRANE PROTEIN 4-RELATED"/>
    <property type="match status" value="1"/>
</dbReference>
<name>A0AAD9KBC2_RIDPI</name>
<feature type="transmembrane region" description="Helical" evidence="8">
    <location>
        <begin position="215"/>
        <end position="237"/>
    </location>
</feature>
<sequence>MADDSRLASRLMWRITRPQRQTDRLMTLVERTAVTGDCRSRRRQRSVMPNLTGLTSSTYPRPEPRPDWPAARRHWSWTWQLHTYGFALLFLLLAVYVLLVAWHIRKRLRVQRHVIALIAILLVLCTSRSLYLLLDPYESRRSVPVALERVLYGVVFPCLTSSFSLIQVVFMRITRSSLGHRKLRRYRLLGAVITSHFSIVVVVDVTVAYRPSLKLLILLCQSLFVVVNIVLCFSAVYNGLRVAQFTDEANRALKQLVAYGRLRRTVMQHGNRREMALHRINKPRIRSVSEMHIPGSDDPSNAESTSTSGDDEAYFNDARLAFNDEPIAHVYQTNCDDECMPGNNALFASSNHVASPAALRTALRAGVAADSYDDVSDSTSDSDRTSREDAQMTEATDGGQRNSPEGKTARRSGARETSSVREESAATDSPAHQPFTLPSSDGSFGLHRIRQGCVLRTALRISYVTTVFSCVCAVLQMYAMFGVYGVLSNEHVAQAWPWYTYQTCMRFSELAVGGSIAVVTHSLCRHRGWHAHKRRSKPTAVTQTRC</sequence>
<feature type="transmembrane region" description="Helical" evidence="8">
    <location>
        <begin position="154"/>
        <end position="174"/>
    </location>
</feature>
<evidence type="ECO:0000256" key="3">
    <source>
        <dbReference type="ARBA" id="ARBA00022692"/>
    </source>
</evidence>
<keyword evidence="4" id="KW-0732">Signal</keyword>
<dbReference type="AlphaFoldDB" id="A0AAD9KBC2"/>
<keyword evidence="3 8" id="KW-0812">Transmembrane</keyword>
<keyword evidence="6 8" id="KW-0472">Membrane</keyword>
<feature type="region of interest" description="Disordered" evidence="7">
    <location>
        <begin position="290"/>
        <end position="310"/>
    </location>
</feature>
<evidence type="ECO:0000256" key="8">
    <source>
        <dbReference type="SAM" id="Phobius"/>
    </source>
</evidence>
<protein>
    <recommendedName>
        <fullName evidence="9">Proline-rich transmembrane protein 3/4 domain-containing protein</fullName>
    </recommendedName>
</protein>
<proteinExistence type="predicted"/>
<evidence type="ECO:0000313" key="11">
    <source>
        <dbReference type="Proteomes" id="UP001209878"/>
    </source>
</evidence>
<dbReference type="Proteomes" id="UP001209878">
    <property type="component" value="Unassembled WGS sequence"/>
</dbReference>
<comment type="caution">
    <text evidence="10">The sequence shown here is derived from an EMBL/GenBank/DDBJ whole genome shotgun (WGS) entry which is preliminary data.</text>
</comment>
<evidence type="ECO:0000256" key="1">
    <source>
        <dbReference type="ARBA" id="ARBA00004141"/>
    </source>
</evidence>
<comment type="subcellular location">
    <subcellularLocation>
        <location evidence="1">Membrane</location>
        <topology evidence="1">Multi-pass membrane protein</topology>
    </subcellularLocation>
</comment>
<evidence type="ECO:0000313" key="10">
    <source>
        <dbReference type="EMBL" id="KAK2168177.1"/>
    </source>
</evidence>
<evidence type="ECO:0000256" key="7">
    <source>
        <dbReference type="SAM" id="MobiDB-lite"/>
    </source>
</evidence>
<evidence type="ECO:0000256" key="2">
    <source>
        <dbReference type="ARBA" id="ARBA00022553"/>
    </source>
</evidence>
<dbReference type="EMBL" id="JAODUO010001242">
    <property type="protein sequence ID" value="KAK2168177.1"/>
    <property type="molecule type" value="Genomic_DNA"/>
</dbReference>
<evidence type="ECO:0000256" key="6">
    <source>
        <dbReference type="ARBA" id="ARBA00023136"/>
    </source>
</evidence>
<organism evidence="10 11">
    <name type="scientific">Ridgeia piscesae</name>
    <name type="common">Tubeworm</name>
    <dbReference type="NCBI Taxonomy" id="27915"/>
    <lineage>
        <taxon>Eukaryota</taxon>
        <taxon>Metazoa</taxon>
        <taxon>Spiralia</taxon>
        <taxon>Lophotrochozoa</taxon>
        <taxon>Annelida</taxon>
        <taxon>Polychaeta</taxon>
        <taxon>Sedentaria</taxon>
        <taxon>Canalipalpata</taxon>
        <taxon>Sabellida</taxon>
        <taxon>Siboglinidae</taxon>
        <taxon>Ridgeia</taxon>
    </lineage>
</organism>
<keyword evidence="11" id="KW-1185">Reference proteome</keyword>